<dbReference type="InterPro" id="IPR009003">
    <property type="entry name" value="Peptidase_S1_PA"/>
</dbReference>
<dbReference type="InterPro" id="IPR043504">
    <property type="entry name" value="Peptidase_S1_PA_chymotrypsin"/>
</dbReference>
<organism evidence="1">
    <name type="scientific">Bacteroides intestinalis</name>
    <dbReference type="NCBI Taxonomy" id="329854"/>
    <lineage>
        <taxon>Bacteria</taxon>
        <taxon>Pseudomonadati</taxon>
        <taxon>Bacteroidota</taxon>
        <taxon>Bacteroidia</taxon>
        <taxon>Bacteroidales</taxon>
        <taxon>Bacteroidaceae</taxon>
        <taxon>Bacteroides</taxon>
    </lineage>
</organism>
<dbReference type="Gene3D" id="2.40.10.10">
    <property type="entry name" value="Trypsin-like serine proteases"/>
    <property type="match status" value="2"/>
</dbReference>
<reference evidence="1 2" key="1">
    <citation type="submission" date="2016-02" db="EMBL/GenBank/DDBJ databases">
        <authorList>
            <person name="Wen L."/>
            <person name="He K."/>
            <person name="Yang H."/>
        </authorList>
    </citation>
    <scope>NUCLEOTIDE SEQUENCE [LARGE SCALE GENOMIC DNA]</scope>
    <source>
        <strain evidence="1 2">KLE1704</strain>
    </source>
</reference>
<evidence type="ECO:0000313" key="1">
    <source>
        <dbReference type="EMBL" id="KXT55549.1"/>
    </source>
</evidence>
<gene>
    <name evidence="1" type="ORF">HMPREF2531_00002</name>
</gene>
<protein>
    <recommendedName>
        <fullName evidence="3">Serine protease</fullName>
    </recommendedName>
</protein>
<dbReference type="PATRIC" id="fig|329854.7.peg.2"/>
<dbReference type="AlphaFoldDB" id="A0A139LVR5"/>
<name>A0A139LVR5_9BACE</name>
<dbReference type="Proteomes" id="UP000070319">
    <property type="component" value="Unassembled WGS sequence"/>
</dbReference>
<evidence type="ECO:0008006" key="3">
    <source>
        <dbReference type="Google" id="ProtNLM"/>
    </source>
</evidence>
<dbReference type="SUPFAM" id="SSF50494">
    <property type="entry name" value="Trypsin-like serine proteases"/>
    <property type="match status" value="1"/>
</dbReference>
<sequence length="407" mass="45002">MLDFQKELLYLWILTLNYTIMKKFYYVILSMIAIALVSCTSELDEINNTVHQQETLSGNELGANLMKSFQNAVSRSSEIKHLSYPSYYGGAYLNKEGKLVVKVVNKTSEEIEKDLITRCGGNGSIVDICEYSYSELLNAAEKMDNYLLSKKNADNPFEFYGFSICDTDNNIEVYLGDISESNIQDFKKEVLEEPFLKFVKSEKPAFLSEILTGQSIVSGTRSYGSVGFRAKRKDSHVVPVTGFVTAGHVVQKAGTYVYENESMSTPIGCAEISQTSGDTDAAFCYSMNGYTFSNHLYSDFLSVNPKLSSYLVNSKVAIRGRHSASTGYINSTYATSTFKWPSQGISVTLTGIVKMTCNSQSGDSGCIVYTPDDMNIAGTLIGGVTNSNPSYFMPASRTVEKYGLELY</sequence>
<evidence type="ECO:0000313" key="2">
    <source>
        <dbReference type="Proteomes" id="UP000070319"/>
    </source>
</evidence>
<comment type="caution">
    <text evidence="1">The sequence shown here is derived from an EMBL/GenBank/DDBJ whole genome shotgun (WGS) entry which is preliminary data.</text>
</comment>
<dbReference type="EMBL" id="LTDF01000001">
    <property type="protein sequence ID" value="KXT55549.1"/>
    <property type="molecule type" value="Genomic_DNA"/>
</dbReference>
<proteinExistence type="predicted"/>
<accession>A0A139LVR5</accession>